<evidence type="ECO:0000313" key="2">
    <source>
        <dbReference type="EMBL" id="EGG00058.1"/>
    </source>
</evidence>
<feature type="region of interest" description="Disordered" evidence="1">
    <location>
        <begin position="227"/>
        <end position="246"/>
    </location>
</feature>
<keyword evidence="3" id="KW-1185">Reference proteome</keyword>
<dbReference type="EMBL" id="GL883151">
    <property type="protein sequence ID" value="EGG00058.1"/>
    <property type="molecule type" value="Genomic_DNA"/>
</dbReference>
<accession>F4S5N3</accession>
<dbReference type="OrthoDB" id="10502386at2759"/>
<dbReference type="AlphaFoldDB" id="F4S5N3"/>
<dbReference type="HOGENOM" id="CLU_1129269_0_0_1"/>
<protein>
    <submittedName>
        <fullName evidence="2">Uncharacterized protein</fullName>
    </submittedName>
</protein>
<name>F4S5N3_MELLP</name>
<dbReference type="InParanoid" id="F4S5N3"/>
<gene>
    <name evidence="2" type="ORF">MELLADRAFT_112187</name>
</gene>
<feature type="region of interest" description="Disordered" evidence="1">
    <location>
        <begin position="1"/>
        <end position="47"/>
    </location>
</feature>
<feature type="compositionally biased region" description="Basic and acidic residues" evidence="1">
    <location>
        <begin position="32"/>
        <end position="41"/>
    </location>
</feature>
<evidence type="ECO:0000313" key="3">
    <source>
        <dbReference type="Proteomes" id="UP000001072"/>
    </source>
</evidence>
<dbReference type="GeneID" id="18924596"/>
<feature type="compositionally biased region" description="Low complexity" evidence="1">
    <location>
        <begin position="14"/>
        <end position="29"/>
    </location>
</feature>
<proteinExistence type="predicted"/>
<reference evidence="3" key="1">
    <citation type="journal article" date="2011" name="Proc. Natl. Acad. Sci. U.S.A.">
        <title>Obligate biotrophy features unraveled by the genomic analysis of rust fungi.</title>
        <authorList>
            <person name="Duplessis S."/>
            <person name="Cuomo C.A."/>
            <person name="Lin Y.-C."/>
            <person name="Aerts A."/>
            <person name="Tisserant E."/>
            <person name="Veneault-Fourrey C."/>
            <person name="Joly D.L."/>
            <person name="Hacquard S."/>
            <person name="Amselem J."/>
            <person name="Cantarel B.L."/>
            <person name="Chiu R."/>
            <person name="Coutinho P.M."/>
            <person name="Feau N."/>
            <person name="Field M."/>
            <person name="Frey P."/>
            <person name="Gelhaye E."/>
            <person name="Goldberg J."/>
            <person name="Grabherr M.G."/>
            <person name="Kodira C.D."/>
            <person name="Kohler A."/>
            <person name="Kuees U."/>
            <person name="Lindquist E.A."/>
            <person name="Lucas S.M."/>
            <person name="Mago R."/>
            <person name="Mauceli E."/>
            <person name="Morin E."/>
            <person name="Murat C."/>
            <person name="Pangilinan J.L."/>
            <person name="Park R."/>
            <person name="Pearson M."/>
            <person name="Quesneville H."/>
            <person name="Rouhier N."/>
            <person name="Sakthikumar S."/>
            <person name="Salamov A.A."/>
            <person name="Schmutz J."/>
            <person name="Selles B."/>
            <person name="Shapiro H."/>
            <person name="Tanguay P."/>
            <person name="Tuskan G.A."/>
            <person name="Henrissat B."/>
            <person name="Van de Peer Y."/>
            <person name="Rouze P."/>
            <person name="Ellis J.G."/>
            <person name="Dodds P.N."/>
            <person name="Schein J.E."/>
            <person name="Zhong S."/>
            <person name="Hamelin R.C."/>
            <person name="Grigoriev I.V."/>
            <person name="Szabo L.J."/>
            <person name="Martin F."/>
        </authorList>
    </citation>
    <scope>NUCLEOTIDE SEQUENCE [LARGE SCALE GENOMIC DNA]</scope>
    <source>
        <strain evidence="3">98AG31 / pathotype 3-4-7</strain>
    </source>
</reference>
<evidence type="ECO:0000256" key="1">
    <source>
        <dbReference type="SAM" id="MobiDB-lite"/>
    </source>
</evidence>
<dbReference type="Proteomes" id="UP000001072">
    <property type="component" value="Unassembled WGS sequence"/>
</dbReference>
<sequence>MSVPSATAGDSHRTSLPSSSSISPNITRSKMPRTDSSRTEIKPSTGLTYNHERLEATGVKPLEAPGENSNYHHWQFVMGTIIRGSAYGYVLRDVQPDPLPSTEEHDRCKVSALLLRYVDQANYEFLSPHQDDPKIWFHVIKPNSTLKPRARSAIFLSYLINNEGAIVWDTEKKCALKATSLVFLDKVFPRLQSENSPMPKDINILPWPTLDSEEITLTDKNIQVSEEELPTTTIPSRPIRARRQPV</sequence>
<dbReference type="STRING" id="747676.F4S5N3"/>
<organism evidence="3">
    <name type="scientific">Melampsora larici-populina (strain 98AG31 / pathotype 3-4-7)</name>
    <name type="common">Poplar leaf rust fungus</name>
    <dbReference type="NCBI Taxonomy" id="747676"/>
    <lineage>
        <taxon>Eukaryota</taxon>
        <taxon>Fungi</taxon>
        <taxon>Dikarya</taxon>
        <taxon>Basidiomycota</taxon>
        <taxon>Pucciniomycotina</taxon>
        <taxon>Pucciniomycetes</taxon>
        <taxon>Pucciniales</taxon>
        <taxon>Melampsoraceae</taxon>
        <taxon>Melampsora</taxon>
    </lineage>
</organism>
<dbReference type="VEuPathDB" id="FungiDB:MELLADRAFT_112187"/>
<dbReference type="KEGG" id="mlr:MELLADRAFT_112187"/>
<dbReference type="RefSeq" id="XP_007416656.1">
    <property type="nucleotide sequence ID" value="XM_007416594.1"/>
</dbReference>